<dbReference type="RefSeq" id="WP_170228094.1">
    <property type="nucleotide sequence ID" value="NZ_LR778301.1"/>
</dbReference>
<name>A0A6S6Y5J0_9PROT</name>
<keyword evidence="1" id="KW-0812">Transmembrane</keyword>
<evidence type="ECO:0000313" key="3">
    <source>
        <dbReference type="Proteomes" id="UP000515733"/>
    </source>
</evidence>
<protein>
    <recommendedName>
        <fullName evidence="4">HupE / UreJ protein</fullName>
    </recommendedName>
</protein>
<keyword evidence="1" id="KW-1133">Transmembrane helix</keyword>
<accession>A0A6S6Y5J0</accession>
<feature type="transmembrane region" description="Helical" evidence="1">
    <location>
        <begin position="70"/>
        <end position="91"/>
    </location>
</feature>
<evidence type="ECO:0008006" key="4">
    <source>
        <dbReference type="Google" id="ProtNLM"/>
    </source>
</evidence>
<reference evidence="2 3" key="1">
    <citation type="submission" date="2020-03" db="EMBL/GenBank/DDBJ databases">
        <authorList>
            <consortium name="Genoscope - CEA"/>
            <person name="William W."/>
        </authorList>
    </citation>
    <scope>NUCLEOTIDE SEQUENCE [LARGE SCALE GENOMIC DNA]</scope>
    <source>
        <strain evidence="3">DSM 16959</strain>
    </source>
</reference>
<proteinExistence type="predicted"/>
<keyword evidence="1" id="KW-0472">Membrane</keyword>
<dbReference type="Proteomes" id="UP000515733">
    <property type="component" value="Chromosome"/>
</dbReference>
<dbReference type="AlphaFoldDB" id="A0A6S6Y5J0"/>
<gene>
    <name evidence="2" type="ORF">DENOEST_3546</name>
</gene>
<sequence length="265" mass="28267">MALRLSCPDGIAGKILRLHLPTGTPAVSTMIAVENRSGQRQVNILSPGEMLWQIPEEESLGNIALNYAKLGITHIWAGMDHLLFVCCLVMLAGSFRRLLITISGFTIAHSVTLALSTLQLVNLPIASVEAAIALSVVFLALEIARGPGNTLAWRYPLLAASLFGLLHGFGFAAVLQEIGLPPMALATGLLFFNLGVEVGQVLFVAALLLVIMLIEKSITRLRGTASLRLAGYLNPSAPICVATSYLVGALALSWFAERLQILLST</sequence>
<dbReference type="EMBL" id="LR778301">
    <property type="protein sequence ID" value="CAB1370700.1"/>
    <property type="molecule type" value="Genomic_DNA"/>
</dbReference>
<feature type="transmembrane region" description="Helical" evidence="1">
    <location>
        <begin position="155"/>
        <end position="175"/>
    </location>
</feature>
<dbReference type="KEGG" id="doe:DENOEST_3546"/>
<evidence type="ECO:0000256" key="1">
    <source>
        <dbReference type="SAM" id="Phobius"/>
    </source>
</evidence>
<organism evidence="2 3">
    <name type="scientific">Denitratisoma oestradiolicum</name>
    <dbReference type="NCBI Taxonomy" id="311182"/>
    <lineage>
        <taxon>Bacteria</taxon>
        <taxon>Pseudomonadati</taxon>
        <taxon>Pseudomonadota</taxon>
        <taxon>Betaproteobacteria</taxon>
        <taxon>Nitrosomonadales</taxon>
        <taxon>Sterolibacteriaceae</taxon>
        <taxon>Denitratisoma</taxon>
    </lineage>
</organism>
<evidence type="ECO:0000313" key="2">
    <source>
        <dbReference type="EMBL" id="CAB1370700.1"/>
    </source>
</evidence>
<feature type="transmembrane region" description="Helical" evidence="1">
    <location>
        <begin position="235"/>
        <end position="256"/>
    </location>
</feature>
<dbReference type="Pfam" id="PF13795">
    <property type="entry name" value="HupE_UreJ_2"/>
    <property type="match status" value="1"/>
</dbReference>
<feature type="transmembrane region" description="Helical" evidence="1">
    <location>
        <begin position="98"/>
        <end position="118"/>
    </location>
</feature>
<keyword evidence="3" id="KW-1185">Reference proteome</keyword>
<dbReference type="InterPro" id="IPR032809">
    <property type="entry name" value="Put_HupE_UreJ"/>
</dbReference>
<feature type="transmembrane region" description="Helical" evidence="1">
    <location>
        <begin position="190"/>
        <end position="214"/>
    </location>
</feature>
<feature type="transmembrane region" description="Helical" evidence="1">
    <location>
        <begin position="124"/>
        <end position="143"/>
    </location>
</feature>